<accession>A0A5C6D0Z0</accession>
<dbReference type="RefSeq" id="WP_146450127.1">
    <property type="nucleotide sequence ID" value="NZ_SJPS01000002.1"/>
</dbReference>
<sequence length="187" mass="20530">MYIQSETDSHLVLVGIPGRRIWMIVLCGCGALITTGAVALIWMTYQASGGWRWSFLPLSIGVLIGQGLFWIGAITLGVGRLTLVLDSSTGTGDYQVRSPVIEVGKPCSFKLEHVDSVIVEATNEWRPGHDDRPETTATVQRAILRIKSPRRSITLDETENNRNERVESLAKSVAAFLGKQVQYMVGS</sequence>
<feature type="transmembrane region" description="Helical" evidence="1">
    <location>
        <begin position="21"/>
        <end position="43"/>
    </location>
</feature>
<keyword evidence="3" id="KW-1185">Reference proteome</keyword>
<keyword evidence="1" id="KW-0472">Membrane</keyword>
<keyword evidence="1" id="KW-0812">Transmembrane</keyword>
<comment type="caution">
    <text evidence="2">The sequence shown here is derived from an EMBL/GenBank/DDBJ whole genome shotgun (WGS) entry which is preliminary data.</text>
</comment>
<keyword evidence="1" id="KW-1133">Transmembrane helix</keyword>
<organism evidence="2 3">
    <name type="scientific">Bythopirellula polymerisocia</name>
    <dbReference type="NCBI Taxonomy" id="2528003"/>
    <lineage>
        <taxon>Bacteria</taxon>
        <taxon>Pseudomonadati</taxon>
        <taxon>Planctomycetota</taxon>
        <taxon>Planctomycetia</taxon>
        <taxon>Pirellulales</taxon>
        <taxon>Lacipirellulaceae</taxon>
        <taxon>Bythopirellula</taxon>
    </lineage>
</organism>
<reference evidence="2 3" key="1">
    <citation type="submission" date="2019-02" db="EMBL/GenBank/DDBJ databases">
        <title>Deep-cultivation of Planctomycetes and their phenomic and genomic characterization uncovers novel biology.</title>
        <authorList>
            <person name="Wiegand S."/>
            <person name="Jogler M."/>
            <person name="Boedeker C."/>
            <person name="Pinto D."/>
            <person name="Vollmers J."/>
            <person name="Rivas-Marin E."/>
            <person name="Kohn T."/>
            <person name="Peeters S.H."/>
            <person name="Heuer A."/>
            <person name="Rast P."/>
            <person name="Oberbeckmann S."/>
            <person name="Bunk B."/>
            <person name="Jeske O."/>
            <person name="Meyerdierks A."/>
            <person name="Storesund J.E."/>
            <person name="Kallscheuer N."/>
            <person name="Luecker S."/>
            <person name="Lage O.M."/>
            <person name="Pohl T."/>
            <person name="Merkel B.J."/>
            <person name="Hornburger P."/>
            <person name="Mueller R.-W."/>
            <person name="Bruemmer F."/>
            <person name="Labrenz M."/>
            <person name="Spormann A.M."/>
            <person name="Op Den Camp H."/>
            <person name="Overmann J."/>
            <person name="Amann R."/>
            <person name="Jetten M.S.M."/>
            <person name="Mascher T."/>
            <person name="Medema M.H."/>
            <person name="Devos D.P."/>
            <person name="Kaster A.-K."/>
            <person name="Ovreas L."/>
            <person name="Rohde M."/>
            <person name="Galperin M.Y."/>
            <person name="Jogler C."/>
        </authorList>
    </citation>
    <scope>NUCLEOTIDE SEQUENCE [LARGE SCALE GENOMIC DNA]</scope>
    <source>
        <strain evidence="2 3">Pla144</strain>
    </source>
</reference>
<evidence type="ECO:0000313" key="2">
    <source>
        <dbReference type="EMBL" id="TWU28549.1"/>
    </source>
</evidence>
<dbReference type="Proteomes" id="UP000318437">
    <property type="component" value="Unassembled WGS sequence"/>
</dbReference>
<protein>
    <submittedName>
        <fullName evidence="2">Uncharacterized protein</fullName>
    </submittedName>
</protein>
<gene>
    <name evidence="2" type="ORF">Pla144_18400</name>
</gene>
<name>A0A5C6D0Z0_9BACT</name>
<evidence type="ECO:0000256" key="1">
    <source>
        <dbReference type="SAM" id="Phobius"/>
    </source>
</evidence>
<dbReference type="EMBL" id="SJPS01000002">
    <property type="protein sequence ID" value="TWU28549.1"/>
    <property type="molecule type" value="Genomic_DNA"/>
</dbReference>
<dbReference type="AlphaFoldDB" id="A0A5C6D0Z0"/>
<dbReference type="OrthoDB" id="275752at2"/>
<feature type="transmembrane region" description="Helical" evidence="1">
    <location>
        <begin position="55"/>
        <end position="78"/>
    </location>
</feature>
<proteinExistence type="predicted"/>
<evidence type="ECO:0000313" key="3">
    <source>
        <dbReference type="Proteomes" id="UP000318437"/>
    </source>
</evidence>